<feature type="compositionally biased region" description="Basic and acidic residues" evidence="1">
    <location>
        <begin position="65"/>
        <end position="76"/>
    </location>
</feature>
<accession>A0ABT7ASL5</accession>
<dbReference type="Proteomes" id="UP001235303">
    <property type="component" value="Unassembled WGS sequence"/>
</dbReference>
<protein>
    <recommendedName>
        <fullName evidence="4">DUF4926 domain-containing protein</fullName>
    </recommendedName>
</protein>
<sequence>MTKSNSSDRQPSESKPESQPELSLTPPRVQRPKRPEIVQKPQRPQPITQTTPSERVSKVPKPRKAHDAPRLPRLEQPEPVPEYEGRKAGDLIVLPYSGKTVEISHFYESASHWYAAFEMGCVRVDLLEKLS</sequence>
<feature type="compositionally biased region" description="Low complexity" evidence="1">
    <location>
        <begin position="39"/>
        <end position="52"/>
    </location>
</feature>
<evidence type="ECO:0000256" key="1">
    <source>
        <dbReference type="SAM" id="MobiDB-lite"/>
    </source>
</evidence>
<keyword evidence="3" id="KW-1185">Reference proteome</keyword>
<evidence type="ECO:0008006" key="4">
    <source>
        <dbReference type="Google" id="ProtNLM"/>
    </source>
</evidence>
<gene>
    <name evidence="2" type="ORF">PMG71_08250</name>
</gene>
<comment type="caution">
    <text evidence="2">The sequence shown here is derived from an EMBL/GenBank/DDBJ whole genome shotgun (WGS) entry which is preliminary data.</text>
</comment>
<dbReference type="EMBL" id="JAQOSP010000059">
    <property type="protein sequence ID" value="MDJ1169414.1"/>
    <property type="molecule type" value="Genomic_DNA"/>
</dbReference>
<proteinExistence type="predicted"/>
<name>A0ABT7ASL5_9CYAN</name>
<dbReference type="RefSeq" id="WP_283753172.1">
    <property type="nucleotide sequence ID" value="NZ_JAQOSP010000059.1"/>
</dbReference>
<organism evidence="2 3">
    <name type="scientific">Roseofilum acuticapitatum BLCC-M154</name>
    <dbReference type="NCBI Taxonomy" id="3022444"/>
    <lineage>
        <taxon>Bacteria</taxon>
        <taxon>Bacillati</taxon>
        <taxon>Cyanobacteriota</taxon>
        <taxon>Cyanophyceae</taxon>
        <taxon>Desertifilales</taxon>
        <taxon>Desertifilaceae</taxon>
        <taxon>Roseofilum</taxon>
        <taxon>Roseofilum acuticapitatum</taxon>
    </lineage>
</organism>
<feature type="region of interest" description="Disordered" evidence="1">
    <location>
        <begin position="1"/>
        <end position="87"/>
    </location>
</feature>
<reference evidence="2 3" key="1">
    <citation type="submission" date="2023-01" db="EMBL/GenBank/DDBJ databases">
        <title>Novel diversity within Roseofilum (Cyanobacteria; Desertifilaceae) from marine benthic mats with descriptions of four novel species.</title>
        <authorList>
            <person name="Wang Y."/>
            <person name="Berthold D.E."/>
            <person name="Hu J."/>
            <person name="Lefler F.W."/>
            <person name="Laughinghouse H.D. IV."/>
        </authorList>
    </citation>
    <scope>NUCLEOTIDE SEQUENCE [LARGE SCALE GENOMIC DNA]</scope>
    <source>
        <strain evidence="2 3">BLCC-M154</strain>
    </source>
</reference>
<evidence type="ECO:0000313" key="2">
    <source>
        <dbReference type="EMBL" id="MDJ1169414.1"/>
    </source>
</evidence>
<evidence type="ECO:0000313" key="3">
    <source>
        <dbReference type="Proteomes" id="UP001235303"/>
    </source>
</evidence>